<dbReference type="VEuPathDB" id="FungiDB:AAP_01158"/>
<keyword evidence="5" id="KW-1185">Reference proteome</keyword>
<evidence type="ECO:0000256" key="2">
    <source>
        <dbReference type="ARBA" id="ARBA00022801"/>
    </source>
</evidence>
<gene>
    <name evidence="4" type="ORF">AAP_01158</name>
</gene>
<dbReference type="GO" id="GO:0000724">
    <property type="term" value="P:double-strand break repair via homologous recombination"/>
    <property type="evidence" value="ECO:0007669"/>
    <property type="project" value="TreeGrafter"/>
</dbReference>
<comment type="caution">
    <text evidence="4">The sequence shown here is derived from an EMBL/GenBank/DDBJ whole genome shotgun (WGS) entry which is preliminary data.</text>
</comment>
<dbReference type="GO" id="GO:0003697">
    <property type="term" value="F:single-stranded DNA binding"/>
    <property type="evidence" value="ECO:0007669"/>
    <property type="project" value="TreeGrafter"/>
</dbReference>
<evidence type="ECO:0000313" key="5">
    <source>
        <dbReference type="Proteomes" id="UP000242877"/>
    </source>
</evidence>
<dbReference type="GO" id="GO:0003684">
    <property type="term" value="F:damaged DNA binding"/>
    <property type="evidence" value="ECO:0007669"/>
    <property type="project" value="TreeGrafter"/>
</dbReference>
<dbReference type="EMBL" id="AZGZ01000003">
    <property type="protein sequence ID" value="KZZ96385.1"/>
    <property type="molecule type" value="Genomic_DNA"/>
</dbReference>
<sequence>MSEEQAPVVKLSLPLKYQQELLSELRTEDELVILARGLGLLRLVTNLLHTYDSAGNNLVIVVGATDQENEWIGEGIVLYQLDAV</sequence>
<keyword evidence="3" id="KW-0234">DNA repair</keyword>
<reference evidence="4 5" key="1">
    <citation type="journal article" date="2016" name="Genome Biol. Evol.">
        <title>Divergent and convergent evolution of fungal pathogenicity.</title>
        <authorList>
            <person name="Shang Y."/>
            <person name="Xiao G."/>
            <person name="Zheng P."/>
            <person name="Cen K."/>
            <person name="Zhan S."/>
            <person name="Wang C."/>
        </authorList>
    </citation>
    <scope>NUCLEOTIDE SEQUENCE [LARGE SCALE GENOMIC DNA]</scope>
    <source>
        <strain evidence="4 5">ARSEF 7405</strain>
    </source>
</reference>
<evidence type="ECO:0000313" key="4">
    <source>
        <dbReference type="EMBL" id="KZZ96385.1"/>
    </source>
</evidence>
<dbReference type="GO" id="GO:1901255">
    <property type="term" value="P:nucleotide-excision repair involved in interstrand cross-link repair"/>
    <property type="evidence" value="ECO:0007669"/>
    <property type="project" value="TreeGrafter"/>
</dbReference>
<dbReference type="GO" id="GO:0000712">
    <property type="term" value="P:resolution of meiotic recombination intermediates"/>
    <property type="evidence" value="ECO:0007669"/>
    <property type="project" value="TreeGrafter"/>
</dbReference>
<evidence type="ECO:0000256" key="3">
    <source>
        <dbReference type="ARBA" id="ARBA00023204"/>
    </source>
</evidence>
<evidence type="ECO:0000256" key="1">
    <source>
        <dbReference type="ARBA" id="ARBA00022763"/>
    </source>
</evidence>
<dbReference type="PANTHER" id="PTHR10150">
    <property type="entry name" value="DNA REPAIR ENDONUCLEASE XPF"/>
    <property type="match status" value="1"/>
</dbReference>
<name>A0A168CBH8_9EURO</name>
<protein>
    <submittedName>
        <fullName evidence="4">DNA repair protein RAD1</fullName>
    </submittedName>
</protein>
<proteinExistence type="predicted"/>
<keyword evidence="2" id="KW-0378">Hydrolase</keyword>
<dbReference type="AlphaFoldDB" id="A0A168CBH8"/>
<dbReference type="GO" id="GO:0000110">
    <property type="term" value="C:nucleotide-excision repair factor 1 complex"/>
    <property type="evidence" value="ECO:0007669"/>
    <property type="project" value="TreeGrafter"/>
</dbReference>
<dbReference type="Proteomes" id="UP000242877">
    <property type="component" value="Unassembled WGS sequence"/>
</dbReference>
<organism evidence="4 5">
    <name type="scientific">Ascosphaera apis ARSEF 7405</name>
    <dbReference type="NCBI Taxonomy" id="392613"/>
    <lineage>
        <taxon>Eukaryota</taxon>
        <taxon>Fungi</taxon>
        <taxon>Dikarya</taxon>
        <taxon>Ascomycota</taxon>
        <taxon>Pezizomycotina</taxon>
        <taxon>Eurotiomycetes</taxon>
        <taxon>Eurotiomycetidae</taxon>
        <taxon>Onygenales</taxon>
        <taxon>Ascosphaeraceae</taxon>
        <taxon>Ascosphaera</taxon>
    </lineage>
</organism>
<keyword evidence="1" id="KW-0227">DNA damage</keyword>
<dbReference type="PANTHER" id="PTHR10150:SF0">
    <property type="entry name" value="DNA REPAIR ENDONUCLEASE XPF"/>
    <property type="match status" value="1"/>
</dbReference>
<dbReference type="GO" id="GO:0000736">
    <property type="term" value="P:double-strand break repair via single-strand annealing, removal of nonhomologous ends"/>
    <property type="evidence" value="ECO:0007669"/>
    <property type="project" value="TreeGrafter"/>
</dbReference>
<dbReference type="GO" id="GO:0000014">
    <property type="term" value="F:single-stranded DNA endodeoxyribonuclease activity"/>
    <property type="evidence" value="ECO:0007669"/>
    <property type="project" value="TreeGrafter"/>
</dbReference>
<dbReference type="OrthoDB" id="361020at2759"/>
<accession>A0A168CBH8</accession>